<dbReference type="Proteomes" id="UP000002424">
    <property type="component" value="Chromosome"/>
</dbReference>
<feature type="compositionally biased region" description="Pro residues" evidence="1">
    <location>
        <begin position="22"/>
        <end position="31"/>
    </location>
</feature>
<evidence type="ECO:0000256" key="1">
    <source>
        <dbReference type="SAM" id="MobiDB-lite"/>
    </source>
</evidence>
<feature type="compositionally biased region" description="Basic residues" evidence="1">
    <location>
        <begin position="10"/>
        <end position="20"/>
    </location>
</feature>
<gene>
    <name evidence="2" type="ordered locus">Avin_02440</name>
</gene>
<feature type="region of interest" description="Disordered" evidence="1">
    <location>
        <begin position="1"/>
        <end position="48"/>
    </location>
</feature>
<dbReference type="EnsemblBacteria" id="ACO76505">
    <property type="protein sequence ID" value="ACO76505"/>
    <property type="gene ID" value="Avin_02440"/>
</dbReference>
<protein>
    <submittedName>
        <fullName evidence="2">Uncharacterized protein</fullName>
    </submittedName>
</protein>
<organism evidence="2 3">
    <name type="scientific">Azotobacter vinelandii (strain DJ / ATCC BAA-1303)</name>
    <dbReference type="NCBI Taxonomy" id="322710"/>
    <lineage>
        <taxon>Bacteria</taxon>
        <taxon>Pseudomonadati</taxon>
        <taxon>Pseudomonadota</taxon>
        <taxon>Gammaproteobacteria</taxon>
        <taxon>Pseudomonadales</taxon>
        <taxon>Pseudomonadaceae</taxon>
        <taxon>Azotobacter</taxon>
    </lineage>
</organism>
<dbReference type="KEGG" id="avn:Avin_02440"/>
<name>C1DH98_AZOVD</name>
<evidence type="ECO:0000313" key="3">
    <source>
        <dbReference type="Proteomes" id="UP000002424"/>
    </source>
</evidence>
<reference evidence="2 3" key="1">
    <citation type="journal article" date="2009" name="J. Bacteriol.">
        <title>Genome sequence of Azotobacter vinelandii, an obligate aerobe specialized to support diverse anaerobic metabolic processes.</title>
        <authorList>
            <person name="Setubal J.C."/>
            <person name="dos Santos P."/>
            <person name="Goldman B.S."/>
            <person name="Ertesvag H."/>
            <person name="Espin G."/>
            <person name="Rubio L.M."/>
            <person name="Valla S."/>
            <person name="Almeida N.F."/>
            <person name="Balasubramanian D."/>
            <person name="Cromes L."/>
            <person name="Curatti L."/>
            <person name="Du Z."/>
            <person name="Godsy E."/>
            <person name="Goodner B."/>
            <person name="Hellner-Burris K."/>
            <person name="Hernandez J.A."/>
            <person name="Houmiel K."/>
            <person name="Imperial J."/>
            <person name="Kennedy C."/>
            <person name="Larson T.J."/>
            <person name="Latreille P."/>
            <person name="Ligon L.S."/>
            <person name="Lu J."/>
            <person name="Maerk M."/>
            <person name="Miller N.M."/>
            <person name="Norton S."/>
            <person name="O'Carroll I.P."/>
            <person name="Paulsen I."/>
            <person name="Raulfs E.C."/>
            <person name="Roemer R."/>
            <person name="Rosser J."/>
            <person name="Segura D."/>
            <person name="Slater S."/>
            <person name="Stricklin S.L."/>
            <person name="Studholme D.J."/>
            <person name="Sun J."/>
            <person name="Viana C.J."/>
            <person name="Wallin E."/>
            <person name="Wang B."/>
            <person name="Wheeler C."/>
            <person name="Zhu H."/>
            <person name="Dean D.R."/>
            <person name="Dixon R."/>
            <person name="Wood D."/>
        </authorList>
    </citation>
    <scope>NUCLEOTIDE SEQUENCE [LARGE SCALE GENOMIC DNA]</scope>
    <source>
        <strain evidence="3">DJ / ATCC BAA-1303</strain>
    </source>
</reference>
<evidence type="ECO:0000313" key="2">
    <source>
        <dbReference type="EMBL" id="ACO76505.1"/>
    </source>
</evidence>
<dbReference type="STRING" id="322710.Avin_02440"/>
<dbReference type="HOGENOM" id="CLU_2491146_0_0_6"/>
<accession>C1DH98</accession>
<keyword evidence="3" id="KW-1185">Reference proteome</keyword>
<dbReference type="EMBL" id="CP001157">
    <property type="protein sequence ID" value="ACO76505.1"/>
    <property type="molecule type" value="Genomic_DNA"/>
</dbReference>
<dbReference type="AlphaFoldDB" id="C1DH98"/>
<feature type="region of interest" description="Disordered" evidence="1">
    <location>
        <begin position="60"/>
        <end position="86"/>
    </location>
</feature>
<sequence length="86" mass="9075">MACSSCGWMRRGRCQRRARTPRQPPAGPRPVPDADGTAPRVRSGTSAAMKCSAKNISLLFPPRAGRPWHRPDAVSGADGPAGPNLA</sequence>
<proteinExistence type="predicted"/>